<gene>
    <name evidence="1" type="ORF">ACFPOH_10740</name>
</gene>
<dbReference type="EMBL" id="JBHSNQ010000085">
    <property type="protein sequence ID" value="MFC5542243.1"/>
    <property type="molecule type" value="Genomic_DNA"/>
</dbReference>
<feature type="non-terminal residue" evidence="1">
    <location>
        <position position="98"/>
    </location>
</feature>
<reference evidence="2" key="1">
    <citation type="journal article" date="2019" name="Int. J. Syst. Evol. Microbiol.">
        <title>The Global Catalogue of Microorganisms (GCM) 10K type strain sequencing project: providing services to taxonomists for standard genome sequencing and annotation.</title>
        <authorList>
            <consortium name="The Broad Institute Genomics Platform"/>
            <consortium name="The Broad Institute Genome Sequencing Center for Infectious Disease"/>
            <person name="Wu L."/>
            <person name="Ma J."/>
        </authorList>
    </citation>
    <scope>NUCLEOTIDE SEQUENCE [LARGE SCALE GENOMIC DNA]</scope>
    <source>
        <strain evidence="2">CCUG 56331</strain>
    </source>
</reference>
<dbReference type="RefSeq" id="WP_390309625.1">
    <property type="nucleotide sequence ID" value="NZ_JBHSNQ010000085.1"/>
</dbReference>
<accession>A0ABW0REE2</accession>
<comment type="caution">
    <text evidence="1">The sequence shown here is derived from an EMBL/GenBank/DDBJ whole genome shotgun (WGS) entry which is preliminary data.</text>
</comment>
<sequence length="98" mass="11856">MHNELNLDLYNIKDWKEDDYNYNFLVETILSPPACPMGCPPDFQRFGRKKQLYMDTTMHSKRVGITVDRKRFRCKQCSHTFWETLPDMDDVRFMTNRL</sequence>
<name>A0ABW0REE2_9BACL</name>
<dbReference type="Proteomes" id="UP001595978">
    <property type="component" value="Unassembled WGS sequence"/>
</dbReference>
<protein>
    <submittedName>
        <fullName evidence="1">Transposase family protein</fullName>
    </submittedName>
</protein>
<evidence type="ECO:0000313" key="2">
    <source>
        <dbReference type="Proteomes" id="UP001595978"/>
    </source>
</evidence>
<organism evidence="1 2">
    <name type="scientific">Ureibacillus suwonensis</name>
    <dbReference type="NCBI Taxonomy" id="313007"/>
    <lineage>
        <taxon>Bacteria</taxon>
        <taxon>Bacillati</taxon>
        <taxon>Bacillota</taxon>
        <taxon>Bacilli</taxon>
        <taxon>Bacillales</taxon>
        <taxon>Caryophanaceae</taxon>
        <taxon>Ureibacillus</taxon>
    </lineage>
</organism>
<evidence type="ECO:0000313" key="1">
    <source>
        <dbReference type="EMBL" id="MFC5542243.1"/>
    </source>
</evidence>
<proteinExistence type="predicted"/>
<keyword evidence="2" id="KW-1185">Reference proteome</keyword>